<reference evidence="1" key="1">
    <citation type="submission" date="2020-09" db="EMBL/GenBank/DDBJ databases">
        <authorList>
            <person name="Kikuchi T."/>
        </authorList>
    </citation>
    <scope>NUCLEOTIDE SEQUENCE</scope>
    <source>
        <strain evidence="1">SH1</strain>
    </source>
</reference>
<keyword evidence="2" id="KW-1185">Reference proteome</keyword>
<dbReference type="InterPro" id="IPR046350">
    <property type="entry name" value="Cystatin_sf"/>
</dbReference>
<dbReference type="Proteomes" id="UP000614601">
    <property type="component" value="Unassembled WGS sequence"/>
</dbReference>
<dbReference type="EMBL" id="CAJFDH010000003">
    <property type="protein sequence ID" value="CAD5217821.1"/>
    <property type="molecule type" value="Genomic_DNA"/>
</dbReference>
<evidence type="ECO:0008006" key="3">
    <source>
        <dbReference type="Google" id="ProtNLM"/>
    </source>
</evidence>
<protein>
    <recommendedName>
        <fullName evidence="3">Cystatin domain-containing protein</fullName>
    </recommendedName>
</protein>
<dbReference type="OrthoDB" id="10365526at2759"/>
<name>A0A811KN23_9BILA</name>
<dbReference type="AlphaFoldDB" id="A0A811KN23"/>
<evidence type="ECO:0000313" key="2">
    <source>
        <dbReference type="Proteomes" id="UP000614601"/>
    </source>
</evidence>
<dbReference type="EMBL" id="CAJFCW020000003">
    <property type="protein sequence ID" value="CAG9108547.1"/>
    <property type="molecule type" value="Genomic_DNA"/>
</dbReference>
<organism evidence="1 2">
    <name type="scientific">Bursaphelenchus okinawaensis</name>
    <dbReference type="NCBI Taxonomy" id="465554"/>
    <lineage>
        <taxon>Eukaryota</taxon>
        <taxon>Metazoa</taxon>
        <taxon>Ecdysozoa</taxon>
        <taxon>Nematoda</taxon>
        <taxon>Chromadorea</taxon>
        <taxon>Rhabditida</taxon>
        <taxon>Tylenchina</taxon>
        <taxon>Tylenchomorpha</taxon>
        <taxon>Aphelenchoidea</taxon>
        <taxon>Aphelenchoididae</taxon>
        <taxon>Bursaphelenchus</taxon>
    </lineage>
</organism>
<accession>A0A811KN23</accession>
<proteinExistence type="predicted"/>
<dbReference type="Gene3D" id="3.10.450.10">
    <property type="match status" value="1"/>
</dbReference>
<sequence>MQKTQMVFKMEQALILSTTIIIAISFSNVCCAPVEPQTYHIPASDPYVMELALRATREVQKRESDEKQVIFLNTEKAEATIDNNGRSYEIRFIAGITNCYFGEKCNEWNVEDKTLYLASVFIPENQHNTEFDINVVPLKHIDWDGEASGYGCKALSCGIQ</sequence>
<dbReference type="Proteomes" id="UP000783686">
    <property type="component" value="Unassembled WGS sequence"/>
</dbReference>
<evidence type="ECO:0000313" key="1">
    <source>
        <dbReference type="EMBL" id="CAD5217821.1"/>
    </source>
</evidence>
<gene>
    <name evidence="1" type="ORF">BOKJ2_LOCUS7284</name>
</gene>
<comment type="caution">
    <text evidence="1">The sequence shown here is derived from an EMBL/GenBank/DDBJ whole genome shotgun (WGS) entry which is preliminary data.</text>
</comment>
<dbReference type="SUPFAM" id="SSF54403">
    <property type="entry name" value="Cystatin/monellin"/>
    <property type="match status" value="1"/>
</dbReference>